<organism evidence="1 2">
    <name type="scientific">Streptomyces chryseus</name>
    <dbReference type="NCBI Taxonomy" id="68186"/>
    <lineage>
        <taxon>Bacteria</taxon>
        <taxon>Bacillati</taxon>
        <taxon>Actinomycetota</taxon>
        <taxon>Actinomycetes</taxon>
        <taxon>Kitasatosporales</taxon>
        <taxon>Streptomycetaceae</taxon>
        <taxon>Streptomyces</taxon>
    </lineage>
</organism>
<reference evidence="2" key="1">
    <citation type="journal article" date="2019" name="Int. J. Syst. Evol. Microbiol.">
        <title>The Global Catalogue of Microorganisms (GCM) 10K type strain sequencing project: providing services to taxonomists for standard genome sequencing and annotation.</title>
        <authorList>
            <consortium name="The Broad Institute Genomics Platform"/>
            <consortium name="The Broad Institute Genome Sequencing Center for Infectious Disease"/>
            <person name="Wu L."/>
            <person name="Ma J."/>
        </authorList>
    </citation>
    <scope>NUCLEOTIDE SEQUENCE [LARGE SCALE GENOMIC DNA]</scope>
    <source>
        <strain evidence="2">JCM 4737</strain>
    </source>
</reference>
<dbReference type="InterPro" id="IPR046198">
    <property type="entry name" value="DUF6230"/>
</dbReference>
<comment type="caution">
    <text evidence="1">The sequence shown here is derived from an EMBL/GenBank/DDBJ whole genome shotgun (WGS) entry which is preliminary data.</text>
</comment>
<evidence type="ECO:0000313" key="2">
    <source>
        <dbReference type="Proteomes" id="UP000599437"/>
    </source>
</evidence>
<evidence type="ECO:0000313" key="1">
    <source>
        <dbReference type="EMBL" id="GHA91538.1"/>
    </source>
</evidence>
<accession>A0ABQ3DJV6</accession>
<keyword evidence="2" id="KW-1185">Reference proteome</keyword>
<dbReference type="Pfam" id="PF19741">
    <property type="entry name" value="DUF6230"/>
    <property type="match status" value="1"/>
</dbReference>
<gene>
    <name evidence="1" type="ORF">GCM10010346_12990</name>
</gene>
<protein>
    <recommendedName>
        <fullName evidence="3">Cholesterol esterase</fullName>
    </recommendedName>
</protein>
<proteinExistence type="predicted"/>
<dbReference type="EMBL" id="BMVO01000002">
    <property type="protein sequence ID" value="GHA91538.1"/>
    <property type="molecule type" value="Genomic_DNA"/>
</dbReference>
<sequence length="252" mass="25836">MADLRELPFPVGLSADSARVRAYFPEHLHASRTPTHFPCAPDDVREEQVSASEQPPAEGRTAWKKTAVVATPAVLAVAVMASMMGQGALAASFAVSGTSFQVASGKLTSQGLSSYVQTDRSADGKGHPVALLGIGDARLSDICQAAEVGTPVGKVVFKLTAGGKAGEVTASSLVIDAEDLVGDARFGTAQIGRDASTLDQVPGVRGEAGKFGLQAGDIEVAGVKSHAWSATGGNFRLKGLGIDVSLDGKKCF</sequence>
<dbReference type="Proteomes" id="UP000599437">
    <property type="component" value="Unassembled WGS sequence"/>
</dbReference>
<name>A0ABQ3DJV6_9ACTN</name>
<evidence type="ECO:0008006" key="3">
    <source>
        <dbReference type="Google" id="ProtNLM"/>
    </source>
</evidence>